<evidence type="ECO:0000313" key="2">
    <source>
        <dbReference type="EMBL" id="AHM05552.1"/>
    </source>
</evidence>
<gene>
    <name evidence="2" type="ORF">roselon_03294</name>
</gene>
<dbReference type="OrthoDB" id="7360198at2"/>
<dbReference type="HOGENOM" id="CLU_1991009_0_0_5"/>
<feature type="chain" id="PRO_5004914170" evidence="1">
    <location>
        <begin position="27"/>
        <end position="125"/>
    </location>
</feature>
<keyword evidence="3" id="KW-1185">Reference proteome</keyword>
<evidence type="ECO:0000256" key="1">
    <source>
        <dbReference type="SAM" id="SignalP"/>
    </source>
</evidence>
<sequence length="125" mass="13789">MRAAKQRMLMALMMLGLVALPGAALAQWRTLGDAEIEGVLSGRTVLYDRVGWQIFGATGRTVFRAEEAAMGQISVGEWRVIDNRYCQRWSRVADWACYTLDYDGADGVRFTDALGNPSAGRFAPP</sequence>
<name>W8S5Q3_9RHOB</name>
<dbReference type="RefSeq" id="WP_025313188.1">
    <property type="nucleotide sequence ID" value="NZ_CP004372.1"/>
</dbReference>
<dbReference type="EMBL" id="CP004372">
    <property type="protein sequence ID" value="AHM05552.1"/>
    <property type="molecule type" value="Genomic_DNA"/>
</dbReference>
<dbReference type="Proteomes" id="UP000019593">
    <property type="component" value="Chromosome"/>
</dbReference>
<protein>
    <submittedName>
        <fullName evidence="2">Uncharacterized protein</fullName>
    </submittedName>
</protein>
<feature type="signal peptide" evidence="1">
    <location>
        <begin position="1"/>
        <end position="26"/>
    </location>
</feature>
<proteinExistence type="predicted"/>
<dbReference type="AlphaFoldDB" id="W8S5Q3"/>
<organism evidence="2 3">
    <name type="scientific">Roseicyclus elongatus DSM 19469</name>
    <dbReference type="NCBI Taxonomy" id="1294273"/>
    <lineage>
        <taxon>Bacteria</taxon>
        <taxon>Pseudomonadati</taxon>
        <taxon>Pseudomonadota</taxon>
        <taxon>Alphaproteobacteria</taxon>
        <taxon>Rhodobacterales</taxon>
        <taxon>Roseobacteraceae</taxon>
        <taxon>Roseicyclus</taxon>
    </lineage>
</organism>
<evidence type="ECO:0000313" key="3">
    <source>
        <dbReference type="Proteomes" id="UP000019593"/>
    </source>
</evidence>
<dbReference type="STRING" id="1294273.roselon_03294"/>
<reference evidence="2 3" key="1">
    <citation type="submission" date="2013-03" db="EMBL/GenBank/DDBJ databases">
        <authorList>
            <person name="Fiebig A."/>
            <person name="Goeker M."/>
            <person name="Klenk H.-P.P."/>
        </authorList>
    </citation>
    <scope>NUCLEOTIDE SEQUENCE [LARGE SCALE GENOMIC DNA]</scope>
    <source>
        <strain evidence="3">DSM 19469</strain>
    </source>
</reference>
<keyword evidence="1" id="KW-0732">Signal</keyword>
<accession>W8S5Q3</accession>
<dbReference type="KEGG" id="red:roselon_03294"/>